<sequence length="337" mass="37367">MTSVLREGKETRKITHTNDECVGCGICSDICPTSALNLGPILPIARGILEMDYINMNHDKCVLCGLCSFACPFDAIDFEINGENAKKIENYPKWNCGTEITKDDCIYCGKCEIYCPRDAIAMKRNLPNVEDLVMGETRTEVDKCINCRICVEMCPAEAITIKTESEKTTKKFTAKDIEIDKSKCMYCKICQKVCPEDAIKIICTSCMDIEQIPEVTIDGALVLDEEICVNCGWCEKICPTEAAHTKKPFEGEVILNENEEEDLICKGDSCHACQDVCPCNAITIVDNKSFVNQEVCVLCGACAKACPQKILNVNRTVMNLDNIKSASWQKILGSIID</sequence>
<comment type="caution">
    <text evidence="2">The sequence shown here is derived from an EMBL/GenBank/DDBJ whole genome shotgun (WGS) entry which is preliminary data.</text>
</comment>
<keyword evidence="2" id="KW-0560">Oxidoreductase</keyword>
<dbReference type="InterPro" id="IPR017900">
    <property type="entry name" value="4Fe4S_Fe_S_CS"/>
</dbReference>
<feature type="domain" description="4Fe-4S ferredoxin-type" evidence="1">
    <location>
        <begin position="135"/>
        <end position="164"/>
    </location>
</feature>
<feature type="domain" description="4Fe-4S ferredoxin-type" evidence="1">
    <location>
        <begin position="255"/>
        <end position="286"/>
    </location>
</feature>
<reference evidence="2 3" key="1">
    <citation type="submission" date="2016-04" db="EMBL/GenBank/DDBJ databases">
        <title>Genome sequence of Methanobrevibacter cuticularis DSM 11139.</title>
        <authorList>
            <person name="Poehlein A."/>
            <person name="Seedorf H."/>
            <person name="Daniel R."/>
        </authorList>
    </citation>
    <scope>NUCLEOTIDE SEQUENCE [LARGE SCALE GENOMIC DNA]</scope>
    <source>
        <strain evidence="2 3">DSM 11139</strain>
    </source>
</reference>
<gene>
    <name evidence="2" type="primary">nuoI_2</name>
    <name evidence="2" type="ORF">MBCUT_16410</name>
</gene>
<evidence type="ECO:0000313" key="2">
    <source>
        <dbReference type="EMBL" id="KZX15187.1"/>
    </source>
</evidence>
<dbReference type="PIRSF" id="PIRSF005658">
    <property type="entry name" value="FwdF"/>
    <property type="match status" value="1"/>
</dbReference>
<dbReference type="PATRIC" id="fig|47311.3.peg.1787"/>
<dbReference type="CDD" id="cd10549">
    <property type="entry name" value="MtMvhB_like"/>
    <property type="match status" value="2"/>
</dbReference>
<dbReference type="PROSITE" id="PS00198">
    <property type="entry name" value="4FE4S_FER_1"/>
    <property type="match status" value="5"/>
</dbReference>
<protein>
    <submittedName>
        <fullName evidence="2">NADH-quinone oxidoreductase subunit I</fullName>
        <ecNumber evidence="2">1.6.5.11</ecNumber>
    </submittedName>
</protein>
<feature type="domain" description="4Fe-4S ferredoxin-type" evidence="1">
    <location>
        <begin position="96"/>
        <end position="125"/>
    </location>
</feature>
<dbReference type="SUPFAM" id="SSF54862">
    <property type="entry name" value="4Fe-4S ferredoxins"/>
    <property type="match status" value="2"/>
</dbReference>
<dbReference type="Pfam" id="PF00037">
    <property type="entry name" value="Fer4"/>
    <property type="match status" value="3"/>
</dbReference>
<dbReference type="EMBL" id="LWMW01000126">
    <property type="protein sequence ID" value="KZX15187.1"/>
    <property type="molecule type" value="Genomic_DNA"/>
</dbReference>
<proteinExistence type="predicted"/>
<accession>A0A166CL70</accession>
<dbReference type="Pfam" id="PF12838">
    <property type="entry name" value="Fer4_7"/>
    <property type="match status" value="2"/>
</dbReference>
<dbReference type="InterPro" id="IPR053559">
    <property type="entry name" value="Polyferredoxin"/>
</dbReference>
<dbReference type="OrthoDB" id="23833at2157"/>
<dbReference type="Gene3D" id="3.30.70.20">
    <property type="match status" value="5"/>
</dbReference>
<dbReference type="Proteomes" id="UP000077275">
    <property type="component" value="Unassembled WGS sequence"/>
</dbReference>
<dbReference type="RefSeq" id="WP_067260196.1">
    <property type="nucleotide sequence ID" value="NZ_LWMW01000126.1"/>
</dbReference>
<dbReference type="AlphaFoldDB" id="A0A166CL70"/>
<dbReference type="STRING" id="47311.MBCUT_16410"/>
<dbReference type="InterPro" id="IPR017896">
    <property type="entry name" value="4Fe4S_Fe-S-bd"/>
</dbReference>
<dbReference type="PANTHER" id="PTHR43193">
    <property type="match status" value="1"/>
</dbReference>
<keyword evidence="3" id="KW-1185">Reference proteome</keyword>
<evidence type="ECO:0000259" key="1">
    <source>
        <dbReference type="PROSITE" id="PS51379"/>
    </source>
</evidence>
<dbReference type="InterPro" id="IPR043256">
    <property type="entry name" value="MvhB-like"/>
</dbReference>
<name>A0A166CL70_9EURY</name>
<feature type="domain" description="4Fe-4S ferredoxin-type" evidence="1">
    <location>
        <begin position="12"/>
        <end position="41"/>
    </location>
</feature>
<dbReference type="InterPro" id="IPR052977">
    <property type="entry name" value="Polyferredoxin-like_ET"/>
</dbReference>
<dbReference type="PANTHER" id="PTHR43193:SF2">
    <property type="entry name" value="POLYFERREDOXIN PROTEIN FWDF"/>
    <property type="match status" value="1"/>
</dbReference>
<feature type="domain" description="4Fe-4S ferredoxin-type" evidence="1">
    <location>
        <begin position="287"/>
        <end position="316"/>
    </location>
</feature>
<feature type="domain" description="4Fe-4S ferredoxin-type" evidence="1">
    <location>
        <begin position="52"/>
        <end position="81"/>
    </location>
</feature>
<dbReference type="NCBIfam" id="NF042909">
    <property type="entry name" value="FMH_DH_FwdF"/>
    <property type="match status" value="1"/>
</dbReference>
<evidence type="ECO:0000313" key="3">
    <source>
        <dbReference type="Proteomes" id="UP000077275"/>
    </source>
</evidence>
<feature type="domain" description="4Fe-4S ferredoxin-type" evidence="1">
    <location>
        <begin position="219"/>
        <end position="248"/>
    </location>
</feature>
<dbReference type="GO" id="GO:0016491">
    <property type="term" value="F:oxidoreductase activity"/>
    <property type="evidence" value="ECO:0007669"/>
    <property type="project" value="UniProtKB-KW"/>
</dbReference>
<organism evidence="2 3">
    <name type="scientific">Methanobrevibacter cuticularis</name>
    <dbReference type="NCBI Taxonomy" id="47311"/>
    <lineage>
        <taxon>Archaea</taxon>
        <taxon>Methanobacteriati</taxon>
        <taxon>Methanobacteriota</taxon>
        <taxon>Methanomada group</taxon>
        <taxon>Methanobacteria</taxon>
        <taxon>Methanobacteriales</taxon>
        <taxon>Methanobacteriaceae</taxon>
        <taxon>Methanobrevibacter</taxon>
    </lineage>
</organism>
<dbReference type="EC" id="1.6.5.11" evidence="2"/>
<dbReference type="PROSITE" id="PS51379">
    <property type="entry name" value="4FE4S_FER_2"/>
    <property type="match status" value="8"/>
</dbReference>
<feature type="domain" description="4Fe-4S ferredoxin-type" evidence="1">
    <location>
        <begin position="175"/>
        <end position="204"/>
    </location>
</feature>